<gene>
    <name evidence="2" type="ORF">B0H15DRAFT_943534</name>
</gene>
<accession>A0AAD6UL62</accession>
<comment type="caution">
    <text evidence="2">The sequence shown here is derived from an EMBL/GenBank/DDBJ whole genome shotgun (WGS) entry which is preliminary data.</text>
</comment>
<feature type="compositionally biased region" description="Polar residues" evidence="1">
    <location>
        <begin position="31"/>
        <end position="44"/>
    </location>
</feature>
<name>A0AAD6UL62_9AGAR</name>
<protein>
    <submittedName>
        <fullName evidence="2">Uncharacterized protein</fullName>
    </submittedName>
</protein>
<feature type="region of interest" description="Disordered" evidence="1">
    <location>
        <begin position="1"/>
        <end position="72"/>
    </location>
</feature>
<evidence type="ECO:0000313" key="2">
    <source>
        <dbReference type="EMBL" id="KAJ7102630.1"/>
    </source>
</evidence>
<feature type="region of interest" description="Disordered" evidence="1">
    <location>
        <begin position="191"/>
        <end position="210"/>
    </location>
</feature>
<keyword evidence="3" id="KW-1185">Reference proteome</keyword>
<proteinExistence type="predicted"/>
<organism evidence="2 3">
    <name type="scientific">Mycena belliarum</name>
    <dbReference type="NCBI Taxonomy" id="1033014"/>
    <lineage>
        <taxon>Eukaryota</taxon>
        <taxon>Fungi</taxon>
        <taxon>Dikarya</taxon>
        <taxon>Basidiomycota</taxon>
        <taxon>Agaricomycotina</taxon>
        <taxon>Agaricomycetes</taxon>
        <taxon>Agaricomycetidae</taxon>
        <taxon>Agaricales</taxon>
        <taxon>Marasmiineae</taxon>
        <taxon>Mycenaceae</taxon>
        <taxon>Mycena</taxon>
    </lineage>
</organism>
<reference evidence="2" key="1">
    <citation type="submission" date="2023-03" db="EMBL/GenBank/DDBJ databases">
        <title>Massive genome expansion in bonnet fungi (Mycena s.s.) driven by repeated elements and novel gene families across ecological guilds.</title>
        <authorList>
            <consortium name="Lawrence Berkeley National Laboratory"/>
            <person name="Harder C.B."/>
            <person name="Miyauchi S."/>
            <person name="Viragh M."/>
            <person name="Kuo A."/>
            <person name="Thoen E."/>
            <person name="Andreopoulos B."/>
            <person name="Lu D."/>
            <person name="Skrede I."/>
            <person name="Drula E."/>
            <person name="Henrissat B."/>
            <person name="Morin E."/>
            <person name="Kohler A."/>
            <person name="Barry K."/>
            <person name="LaButti K."/>
            <person name="Morin E."/>
            <person name="Salamov A."/>
            <person name="Lipzen A."/>
            <person name="Mereny Z."/>
            <person name="Hegedus B."/>
            <person name="Baldrian P."/>
            <person name="Stursova M."/>
            <person name="Weitz H."/>
            <person name="Taylor A."/>
            <person name="Grigoriev I.V."/>
            <person name="Nagy L.G."/>
            <person name="Martin F."/>
            <person name="Kauserud H."/>
        </authorList>
    </citation>
    <scope>NUCLEOTIDE SEQUENCE</scope>
    <source>
        <strain evidence="2">CBHHK173m</strain>
    </source>
</reference>
<dbReference type="EMBL" id="JARJCN010000003">
    <property type="protein sequence ID" value="KAJ7102630.1"/>
    <property type="molecule type" value="Genomic_DNA"/>
</dbReference>
<evidence type="ECO:0000256" key="1">
    <source>
        <dbReference type="SAM" id="MobiDB-lite"/>
    </source>
</evidence>
<dbReference type="Proteomes" id="UP001222325">
    <property type="component" value="Unassembled WGS sequence"/>
</dbReference>
<dbReference type="AlphaFoldDB" id="A0AAD6UL62"/>
<evidence type="ECO:0000313" key="3">
    <source>
        <dbReference type="Proteomes" id="UP001222325"/>
    </source>
</evidence>
<sequence length="326" mass="34994">MSHDKGYGQLAQGSSSSPSLPSDFETGRKLCSTSKVVDPVNSSVPPGLKMAPKKKGKSAELPAQGDAPAKLKPASAVATKGKVAELPTQGDVQANTEGTAGKVVPPAFSYIPITRVPATAPSLQSGKRVEPENVENEAEEEVNMTLKELAARYKVLANAASCQAELQCHLEELPQDDEHVEAASATPSLASLVNPAPSQDSTPKLSGISMTTDNKVRGIYEGESISQALRAGREPSRIFISYGSGIEVYDEGLAESVTRYHPSYNPLVDDDPLLEFRATDGMLPGKTAEQTMQLRDVVMRYSLPHRNYYWNPLAQGIRDMAKIKLT</sequence>